<evidence type="ECO:0000313" key="4">
    <source>
        <dbReference type="RefSeq" id="XP_002736033.1"/>
    </source>
</evidence>
<evidence type="ECO:0000259" key="2">
    <source>
        <dbReference type="PROSITE" id="PS51352"/>
    </source>
</evidence>
<feature type="transmembrane region" description="Helical" evidence="1">
    <location>
        <begin position="285"/>
        <end position="302"/>
    </location>
</feature>
<dbReference type="PANTHER" id="PTHR14684:SF2">
    <property type="entry name" value="THIOREDOXIN DOMAIN-CONTAINING PROTEIN 15"/>
    <property type="match status" value="1"/>
</dbReference>
<dbReference type="Proteomes" id="UP000694865">
    <property type="component" value="Unplaced"/>
</dbReference>
<dbReference type="GeneID" id="100367422"/>
<dbReference type="InterPro" id="IPR036249">
    <property type="entry name" value="Thioredoxin-like_sf"/>
</dbReference>
<accession>A0ABM0GRZ5</accession>
<evidence type="ECO:0000313" key="3">
    <source>
        <dbReference type="Proteomes" id="UP000694865"/>
    </source>
</evidence>
<organism evidence="3 4">
    <name type="scientific">Saccoglossus kowalevskii</name>
    <name type="common">Acorn worm</name>
    <dbReference type="NCBI Taxonomy" id="10224"/>
    <lineage>
        <taxon>Eukaryota</taxon>
        <taxon>Metazoa</taxon>
        <taxon>Hemichordata</taxon>
        <taxon>Enteropneusta</taxon>
        <taxon>Harrimaniidae</taxon>
        <taxon>Saccoglossus</taxon>
    </lineage>
</organism>
<proteinExistence type="predicted"/>
<gene>
    <name evidence="4" type="primary">LOC100367422</name>
</gene>
<dbReference type="InterPro" id="IPR013766">
    <property type="entry name" value="Thioredoxin_domain"/>
</dbReference>
<protein>
    <submittedName>
        <fullName evidence="4">Thioredoxin domain-containing protein 15-like</fullName>
    </submittedName>
</protein>
<keyword evidence="1" id="KW-0472">Membrane</keyword>
<dbReference type="PANTHER" id="PTHR14684">
    <property type="entry name" value="THIOREDOXIN DOMAIN-CONTAINING PROTEIN 15"/>
    <property type="match status" value="1"/>
</dbReference>
<name>A0ABM0GRZ5_SACKO</name>
<sequence length="325" mass="36508">MATHKRVVVFCIAFNFSNLLLLLSTFSVILGDIQNNDNVEPVVIDHLGVDEDLLEDHDSQYPSSTVLENELTGDIVDDDTTKDVCHASDIISEVGLNDSEIIPSNNVTKEMEDDDNDEGVCFATNHTEENKPRFQCTKVELAENETAAVKIVNNTELFQTLNRLNTSEGPCAIVLFYAPWCRFSAAVAPHVNAVGRAYPMLHVLAVDAIQFSGLNARFGTVAVPNLILFHNGKPVARYNQTERTFEQFKSFIKNHTGIDADATVEVTDEDYLGPLPSVPTVEPDYFLWFSTLFVIAFICYLFKQKFGDRIMERVRTWAEIHEHLD</sequence>
<dbReference type="RefSeq" id="XP_002736033.1">
    <property type="nucleotide sequence ID" value="XM_002735987.2"/>
</dbReference>
<feature type="transmembrane region" description="Helical" evidence="1">
    <location>
        <begin position="7"/>
        <end position="30"/>
    </location>
</feature>
<feature type="domain" description="Thioredoxin" evidence="2">
    <location>
        <begin position="136"/>
        <end position="257"/>
    </location>
</feature>
<dbReference type="SUPFAM" id="SSF52833">
    <property type="entry name" value="Thioredoxin-like"/>
    <property type="match status" value="1"/>
</dbReference>
<keyword evidence="1" id="KW-1133">Transmembrane helix</keyword>
<dbReference type="Pfam" id="PF00085">
    <property type="entry name" value="Thioredoxin"/>
    <property type="match status" value="1"/>
</dbReference>
<dbReference type="Gene3D" id="3.40.30.10">
    <property type="entry name" value="Glutaredoxin"/>
    <property type="match status" value="1"/>
</dbReference>
<reference evidence="4" key="1">
    <citation type="submission" date="2025-08" db="UniProtKB">
        <authorList>
            <consortium name="RefSeq"/>
        </authorList>
    </citation>
    <scope>IDENTIFICATION</scope>
    <source>
        <tissue evidence="4">Testes</tissue>
    </source>
</reference>
<dbReference type="PROSITE" id="PS51352">
    <property type="entry name" value="THIOREDOXIN_2"/>
    <property type="match status" value="1"/>
</dbReference>
<keyword evidence="1" id="KW-0812">Transmembrane</keyword>
<evidence type="ECO:0000256" key="1">
    <source>
        <dbReference type="SAM" id="Phobius"/>
    </source>
</evidence>
<keyword evidence="3" id="KW-1185">Reference proteome</keyword>
<dbReference type="InterPro" id="IPR042418">
    <property type="entry name" value="TXNDC15"/>
</dbReference>